<feature type="transmembrane region" description="Helical" evidence="2">
    <location>
        <begin position="20"/>
        <end position="39"/>
    </location>
</feature>
<dbReference type="InterPro" id="IPR014345">
    <property type="entry name" value="XrtA_polysacc_chain"/>
</dbReference>
<reference evidence="3" key="2">
    <citation type="submission" date="2020-09" db="EMBL/GenBank/DDBJ databases">
        <authorList>
            <person name="Sun Q."/>
            <person name="Zhou Y."/>
        </authorList>
    </citation>
    <scope>NUCLEOTIDE SEQUENCE</scope>
    <source>
        <strain evidence="3">CGMCC 1.3617</strain>
    </source>
</reference>
<feature type="coiled-coil region" evidence="1">
    <location>
        <begin position="166"/>
        <end position="200"/>
    </location>
</feature>
<protein>
    <submittedName>
        <fullName evidence="3">Chain-length determining protein</fullName>
    </submittedName>
</protein>
<dbReference type="GO" id="GO:0004713">
    <property type="term" value="F:protein tyrosine kinase activity"/>
    <property type="evidence" value="ECO:0007669"/>
    <property type="project" value="TreeGrafter"/>
</dbReference>
<keyword evidence="4" id="KW-1185">Reference proteome</keyword>
<evidence type="ECO:0000313" key="3">
    <source>
        <dbReference type="EMBL" id="GGI97459.1"/>
    </source>
</evidence>
<dbReference type="NCBIfam" id="TIGR03007">
    <property type="entry name" value="pepcterm_ChnLen"/>
    <property type="match status" value="1"/>
</dbReference>
<name>A0A917K3A7_9PROT</name>
<feature type="transmembrane region" description="Helical" evidence="2">
    <location>
        <begin position="402"/>
        <end position="424"/>
    </location>
</feature>
<dbReference type="GO" id="GO:0005886">
    <property type="term" value="C:plasma membrane"/>
    <property type="evidence" value="ECO:0007669"/>
    <property type="project" value="TreeGrafter"/>
</dbReference>
<reference evidence="3" key="1">
    <citation type="journal article" date="2014" name="Int. J. Syst. Evol. Microbiol.">
        <title>Complete genome sequence of Corynebacterium casei LMG S-19264T (=DSM 44701T), isolated from a smear-ripened cheese.</title>
        <authorList>
            <consortium name="US DOE Joint Genome Institute (JGI-PGF)"/>
            <person name="Walter F."/>
            <person name="Albersmeier A."/>
            <person name="Kalinowski J."/>
            <person name="Ruckert C."/>
        </authorList>
    </citation>
    <scope>NUCLEOTIDE SEQUENCE</scope>
    <source>
        <strain evidence="3">CGMCC 1.3617</strain>
    </source>
</reference>
<dbReference type="EMBL" id="BMKW01000001">
    <property type="protein sequence ID" value="GGI97459.1"/>
    <property type="molecule type" value="Genomic_DNA"/>
</dbReference>
<dbReference type="PANTHER" id="PTHR32309:SF13">
    <property type="entry name" value="FERRIC ENTEROBACTIN TRANSPORT PROTEIN FEPE"/>
    <property type="match status" value="1"/>
</dbReference>
<evidence type="ECO:0000256" key="1">
    <source>
        <dbReference type="SAM" id="Coils"/>
    </source>
</evidence>
<evidence type="ECO:0000256" key="2">
    <source>
        <dbReference type="SAM" id="Phobius"/>
    </source>
</evidence>
<sequence length="489" mass="54405">MLVLDLVRRYGAAGWRHRWLAVAVIWLVALVGWTGVRMLPDRYLSTARIYADADAVLGMLLRGIAIDTSPAGQVEILQRTLLSRPNLERIVDRTKLADRVAAGEDREALIKTLTSNLRFATQGRNLFTVEYNDKDRQVAHDVVAQVVTLFFELASGSDRRQIEGARAFLIQQLTVYEQQLREAEQRRAEFTTRYQDLLALNGSSSRLDAVRQRKQVLRGELADAISHRDLLRDQISESPERVPVPGNTTAVVEAEQRLLVLRQRYTEQHPEVAAARAALSAARSVSGRTPASAPRANPAREQLVFRFVEIESQIASLERQIRDTEAESARLEEMARTAPEVQAQFANLDRDYNVIRRNYEELLSRREAVNIAEAARTGSDRVTLEVVDPPTMPMQPAGPNRLMLAAGVLLLALGAGGAVIFIRVQLDKSFYALRELHQIGLPVLGAFTTATPRLRTGDLMLLLLCLLPLPFAFVVAAVGPLNIVARFAA</sequence>
<organism evidence="3 4">
    <name type="scientific">Neoroseomonas lacus</name>
    <dbReference type="NCBI Taxonomy" id="287609"/>
    <lineage>
        <taxon>Bacteria</taxon>
        <taxon>Pseudomonadati</taxon>
        <taxon>Pseudomonadota</taxon>
        <taxon>Alphaproteobacteria</taxon>
        <taxon>Acetobacterales</taxon>
        <taxon>Acetobacteraceae</taxon>
        <taxon>Neoroseomonas</taxon>
    </lineage>
</organism>
<evidence type="ECO:0000313" key="4">
    <source>
        <dbReference type="Proteomes" id="UP000661507"/>
    </source>
</evidence>
<keyword evidence="1" id="KW-0175">Coiled coil</keyword>
<dbReference type="Proteomes" id="UP000661507">
    <property type="component" value="Unassembled WGS sequence"/>
</dbReference>
<dbReference type="PANTHER" id="PTHR32309">
    <property type="entry name" value="TYROSINE-PROTEIN KINASE"/>
    <property type="match status" value="1"/>
</dbReference>
<keyword evidence="2" id="KW-1133">Transmembrane helix</keyword>
<feature type="coiled-coil region" evidence="1">
    <location>
        <begin position="307"/>
        <end position="334"/>
    </location>
</feature>
<keyword evidence="2" id="KW-0812">Transmembrane</keyword>
<dbReference type="AlphaFoldDB" id="A0A917K3A7"/>
<gene>
    <name evidence="3" type="ORF">GCM10011320_00090</name>
</gene>
<proteinExistence type="predicted"/>
<dbReference type="RefSeq" id="WP_188964878.1">
    <property type="nucleotide sequence ID" value="NZ_BMKW01000001.1"/>
</dbReference>
<dbReference type="InterPro" id="IPR050445">
    <property type="entry name" value="Bact_polysacc_biosynth/exp"/>
</dbReference>
<accession>A0A917K3A7</accession>
<comment type="caution">
    <text evidence="3">The sequence shown here is derived from an EMBL/GenBank/DDBJ whole genome shotgun (WGS) entry which is preliminary data.</text>
</comment>
<feature type="transmembrane region" description="Helical" evidence="2">
    <location>
        <begin position="459"/>
        <end position="485"/>
    </location>
</feature>
<keyword evidence="2" id="KW-0472">Membrane</keyword>